<sequence>MRQVSLALILLTTLAGCQLTNVEGEIDDVKVKVSTNDDNHGPHGNGSFCPPGQGLYIGLKQIV</sequence>
<dbReference type="AlphaFoldDB" id="A0A7Y0SR42"/>
<gene>
    <name evidence="1" type="ORF">HKB16_34125</name>
</gene>
<dbReference type="Proteomes" id="UP000518904">
    <property type="component" value="Unassembled WGS sequence"/>
</dbReference>
<evidence type="ECO:0000313" key="1">
    <source>
        <dbReference type="EMBL" id="NMU87887.1"/>
    </source>
</evidence>
<protein>
    <submittedName>
        <fullName evidence="1">Uncharacterized protein</fullName>
    </submittedName>
</protein>
<dbReference type="EMBL" id="JABCLB010002834">
    <property type="protein sequence ID" value="NMU87887.1"/>
    <property type="molecule type" value="Genomic_DNA"/>
</dbReference>
<organism evidence="1 2">
    <name type="scientific">Vibrio parahaemolyticus</name>
    <dbReference type="NCBI Taxonomy" id="670"/>
    <lineage>
        <taxon>Bacteria</taxon>
        <taxon>Pseudomonadati</taxon>
        <taxon>Pseudomonadota</taxon>
        <taxon>Gammaproteobacteria</taxon>
        <taxon>Vibrionales</taxon>
        <taxon>Vibrionaceae</taxon>
        <taxon>Vibrio</taxon>
    </lineage>
</organism>
<comment type="caution">
    <text evidence="1">The sequence shown here is derived from an EMBL/GenBank/DDBJ whole genome shotgun (WGS) entry which is preliminary data.</text>
</comment>
<reference evidence="1 2" key="1">
    <citation type="submission" date="2020-04" db="EMBL/GenBank/DDBJ databases">
        <title>Whole-genome sequencing of Vibrio spp. from China reveals different genetic environments of blaCTX-M-14 among diverse lineages.</title>
        <authorList>
            <person name="Zheng Z."/>
            <person name="Ye L."/>
            <person name="Chen S."/>
        </authorList>
    </citation>
    <scope>NUCLEOTIDE SEQUENCE [LARGE SCALE GENOMIC DNA]</scope>
    <source>
        <strain evidence="1 2">Vb0551</strain>
    </source>
</reference>
<accession>A0A7Y0SR42</accession>
<dbReference type="RefSeq" id="WP_141180149.1">
    <property type="nucleotide sequence ID" value="NZ_CP041202.1"/>
</dbReference>
<dbReference type="PROSITE" id="PS51257">
    <property type="entry name" value="PROKAR_LIPOPROTEIN"/>
    <property type="match status" value="1"/>
</dbReference>
<name>A0A7Y0SR42_VIBPH</name>
<evidence type="ECO:0000313" key="2">
    <source>
        <dbReference type="Proteomes" id="UP000518904"/>
    </source>
</evidence>
<proteinExistence type="predicted"/>